<dbReference type="InterPro" id="IPR019660">
    <property type="entry name" value="Put_sensory_transdc_reg_YbjN"/>
</dbReference>
<proteinExistence type="predicted"/>
<name>A0A929WWP1_9ACTO</name>
<sequence>MATSLPVSTDRIRDLLRSRDVHFGDYNEGELAYLTPNAAFFWNATNPQILQLRAQWRGIARTPEEFGELAREVAQCNATRTGPKAYVAPLEDGAQYGLIAECNIVVLSGLTQAQLDHFFETSMAMIMGFFADLEATLPGFVEWDEYGQEATR</sequence>
<comment type="caution">
    <text evidence="1">The sequence shown here is derived from an EMBL/GenBank/DDBJ whole genome shotgun (WGS) entry which is preliminary data.</text>
</comment>
<reference evidence="1" key="1">
    <citation type="submission" date="2020-04" db="EMBL/GenBank/DDBJ databases">
        <title>Deep metagenomics examines the oral microbiome during advanced dental caries in children, revealing novel taxa and co-occurrences with host molecules.</title>
        <authorList>
            <person name="Baker J.L."/>
            <person name="Morton J.T."/>
            <person name="Dinis M."/>
            <person name="Alvarez R."/>
            <person name="Tran N.C."/>
            <person name="Knight R."/>
            <person name="Edlund A."/>
        </authorList>
    </citation>
    <scope>NUCLEOTIDE SEQUENCE</scope>
    <source>
        <strain evidence="1">JCVI_30_bin.13</strain>
    </source>
</reference>
<evidence type="ECO:0000313" key="2">
    <source>
        <dbReference type="Proteomes" id="UP000759246"/>
    </source>
</evidence>
<dbReference type="Proteomes" id="UP000759246">
    <property type="component" value="Unassembled WGS sequence"/>
</dbReference>
<organism evidence="1 2">
    <name type="scientific">Actinomyces bouchesdurhonensis</name>
    <dbReference type="NCBI Taxonomy" id="1852361"/>
    <lineage>
        <taxon>Bacteria</taxon>
        <taxon>Bacillati</taxon>
        <taxon>Actinomycetota</taxon>
        <taxon>Actinomycetes</taxon>
        <taxon>Actinomycetales</taxon>
        <taxon>Actinomycetaceae</taxon>
        <taxon>Actinomyces</taxon>
    </lineage>
</organism>
<evidence type="ECO:0000313" key="1">
    <source>
        <dbReference type="EMBL" id="MBF0967328.1"/>
    </source>
</evidence>
<dbReference type="RefSeq" id="WP_200783500.1">
    <property type="nucleotide sequence ID" value="NZ_CAJZKY010000032.1"/>
</dbReference>
<dbReference type="Pfam" id="PF10722">
    <property type="entry name" value="YbjN"/>
    <property type="match status" value="1"/>
</dbReference>
<dbReference type="AlphaFoldDB" id="A0A929WWP1"/>
<accession>A0A929WWP1</accession>
<gene>
    <name evidence="1" type="ORF">HXK09_09335</name>
</gene>
<dbReference type="EMBL" id="JABZGF010000412">
    <property type="protein sequence ID" value="MBF0967328.1"/>
    <property type="molecule type" value="Genomic_DNA"/>
</dbReference>
<protein>
    <submittedName>
        <fullName evidence="1">YbjN domain-containing protein</fullName>
    </submittedName>
</protein>